<sequence>MTALYHVDTCGASSPPFYQVTGKVRRYYIAAVERKWDYSPRTIHPIDGSNYSDPSQ</sequence>
<dbReference type="Proteomes" id="UP000828390">
    <property type="component" value="Unassembled WGS sequence"/>
</dbReference>
<reference evidence="1" key="2">
    <citation type="submission" date="2020-11" db="EMBL/GenBank/DDBJ databases">
        <authorList>
            <person name="McCartney M.A."/>
            <person name="Auch B."/>
            <person name="Kono T."/>
            <person name="Mallez S."/>
            <person name="Becker A."/>
            <person name="Gohl D.M."/>
            <person name="Silverstein K.A.T."/>
            <person name="Koren S."/>
            <person name="Bechman K.B."/>
            <person name="Herman A."/>
            <person name="Abrahante J.E."/>
            <person name="Garbe J."/>
        </authorList>
    </citation>
    <scope>NUCLEOTIDE SEQUENCE</scope>
    <source>
        <strain evidence="1">Duluth1</strain>
        <tissue evidence="1">Whole animal</tissue>
    </source>
</reference>
<evidence type="ECO:0000313" key="2">
    <source>
        <dbReference type="Proteomes" id="UP000828390"/>
    </source>
</evidence>
<proteinExistence type="predicted"/>
<organism evidence="1 2">
    <name type="scientific">Dreissena polymorpha</name>
    <name type="common">Zebra mussel</name>
    <name type="synonym">Mytilus polymorpha</name>
    <dbReference type="NCBI Taxonomy" id="45954"/>
    <lineage>
        <taxon>Eukaryota</taxon>
        <taxon>Metazoa</taxon>
        <taxon>Spiralia</taxon>
        <taxon>Lophotrochozoa</taxon>
        <taxon>Mollusca</taxon>
        <taxon>Bivalvia</taxon>
        <taxon>Autobranchia</taxon>
        <taxon>Heteroconchia</taxon>
        <taxon>Euheterodonta</taxon>
        <taxon>Imparidentia</taxon>
        <taxon>Neoheterodontei</taxon>
        <taxon>Myida</taxon>
        <taxon>Dreissenoidea</taxon>
        <taxon>Dreissenidae</taxon>
        <taxon>Dreissena</taxon>
    </lineage>
</organism>
<dbReference type="AlphaFoldDB" id="A0A9D4M813"/>
<name>A0A9D4M813_DREPO</name>
<dbReference type="EMBL" id="JAIWYP010000002">
    <property type="protein sequence ID" value="KAH3871435.1"/>
    <property type="molecule type" value="Genomic_DNA"/>
</dbReference>
<accession>A0A9D4M813</accession>
<evidence type="ECO:0000313" key="1">
    <source>
        <dbReference type="EMBL" id="KAH3871435.1"/>
    </source>
</evidence>
<keyword evidence="2" id="KW-1185">Reference proteome</keyword>
<dbReference type="InterPro" id="IPR008972">
    <property type="entry name" value="Cupredoxin"/>
</dbReference>
<protein>
    <submittedName>
        <fullName evidence="1">Uncharacterized protein</fullName>
    </submittedName>
</protein>
<reference evidence="1" key="1">
    <citation type="journal article" date="2019" name="bioRxiv">
        <title>The Genome of the Zebra Mussel, Dreissena polymorpha: A Resource for Invasive Species Research.</title>
        <authorList>
            <person name="McCartney M.A."/>
            <person name="Auch B."/>
            <person name="Kono T."/>
            <person name="Mallez S."/>
            <person name="Zhang Y."/>
            <person name="Obille A."/>
            <person name="Becker A."/>
            <person name="Abrahante J.E."/>
            <person name="Garbe J."/>
            <person name="Badalamenti J.P."/>
            <person name="Herman A."/>
            <person name="Mangelson H."/>
            <person name="Liachko I."/>
            <person name="Sullivan S."/>
            <person name="Sone E.D."/>
            <person name="Koren S."/>
            <person name="Silverstein K.A.T."/>
            <person name="Beckman K.B."/>
            <person name="Gohl D.M."/>
        </authorList>
    </citation>
    <scope>NUCLEOTIDE SEQUENCE</scope>
    <source>
        <strain evidence="1">Duluth1</strain>
        <tissue evidence="1">Whole animal</tissue>
    </source>
</reference>
<dbReference type="Gene3D" id="2.60.40.420">
    <property type="entry name" value="Cupredoxins - blue copper proteins"/>
    <property type="match status" value="1"/>
</dbReference>
<gene>
    <name evidence="1" type="ORF">DPMN_034637</name>
</gene>
<comment type="caution">
    <text evidence="1">The sequence shown here is derived from an EMBL/GenBank/DDBJ whole genome shotgun (WGS) entry which is preliminary data.</text>
</comment>